<accession>A0A840F607</accession>
<dbReference type="RefSeq" id="WP_183372193.1">
    <property type="nucleotide sequence ID" value="NZ_BAABHL010000126.1"/>
</dbReference>
<name>A0A840F607_9ACTN</name>
<reference evidence="2 3" key="1">
    <citation type="submission" date="2020-08" db="EMBL/GenBank/DDBJ databases">
        <title>Sequencing the genomes of 1000 actinobacteria strains.</title>
        <authorList>
            <person name="Klenk H.-P."/>
        </authorList>
    </citation>
    <scope>NUCLEOTIDE SEQUENCE [LARGE SCALE GENOMIC DNA]</scope>
    <source>
        <strain evidence="2 3">DSM 45298</strain>
    </source>
</reference>
<dbReference type="AlphaFoldDB" id="A0A840F607"/>
<gene>
    <name evidence="2" type="ORF">BKA16_003878</name>
</gene>
<organism evidence="2 3">
    <name type="scientific">Gordonia humi</name>
    <dbReference type="NCBI Taxonomy" id="686429"/>
    <lineage>
        <taxon>Bacteria</taxon>
        <taxon>Bacillati</taxon>
        <taxon>Actinomycetota</taxon>
        <taxon>Actinomycetes</taxon>
        <taxon>Mycobacteriales</taxon>
        <taxon>Gordoniaceae</taxon>
        <taxon>Gordonia</taxon>
    </lineage>
</organism>
<evidence type="ECO:0000313" key="2">
    <source>
        <dbReference type="EMBL" id="MBB4137326.1"/>
    </source>
</evidence>
<protein>
    <submittedName>
        <fullName evidence="2">Uncharacterized protein</fullName>
    </submittedName>
</protein>
<keyword evidence="3" id="KW-1185">Reference proteome</keyword>
<feature type="compositionally biased region" description="Basic and acidic residues" evidence="1">
    <location>
        <begin position="39"/>
        <end position="52"/>
    </location>
</feature>
<dbReference type="EMBL" id="JACIFP010000001">
    <property type="protein sequence ID" value="MBB4137326.1"/>
    <property type="molecule type" value="Genomic_DNA"/>
</dbReference>
<proteinExistence type="predicted"/>
<sequence>MTGPDKGGRGPIGPDDIDWFTREATDGLRRMVGQFVESQLRDKPIREPRPTRPDPAPATDGGVWAIVVDDGASDRVHSLYASELDALRANADNVDPRRTVRFLVFGEPVE</sequence>
<comment type="caution">
    <text evidence="2">The sequence shown here is derived from an EMBL/GenBank/DDBJ whole genome shotgun (WGS) entry which is preliminary data.</text>
</comment>
<feature type="region of interest" description="Disordered" evidence="1">
    <location>
        <begin position="39"/>
        <end position="62"/>
    </location>
</feature>
<evidence type="ECO:0000313" key="3">
    <source>
        <dbReference type="Proteomes" id="UP000551501"/>
    </source>
</evidence>
<dbReference type="Proteomes" id="UP000551501">
    <property type="component" value="Unassembled WGS sequence"/>
</dbReference>
<evidence type="ECO:0000256" key="1">
    <source>
        <dbReference type="SAM" id="MobiDB-lite"/>
    </source>
</evidence>